<keyword evidence="3" id="KW-1185">Reference proteome</keyword>
<dbReference type="AlphaFoldDB" id="A0A2H9ZUD8"/>
<dbReference type="OrthoDB" id="1113684at2759"/>
<dbReference type="PANTHER" id="PTHR31589">
    <property type="entry name" value="PROTEIN, PUTATIVE (DUF239)-RELATED-RELATED"/>
    <property type="match status" value="1"/>
</dbReference>
<evidence type="ECO:0000259" key="1">
    <source>
        <dbReference type="PROSITE" id="PS52045"/>
    </source>
</evidence>
<evidence type="ECO:0000313" key="2">
    <source>
        <dbReference type="EMBL" id="PKA46911.1"/>
    </source>
</evidence>
<proteinExistence type="predicted"/>
<organism evidence="2 3">
    <name type="scientific">Apostasia shenzhenica</name>
    <dbReference type="NCBI Taxonomy" id="1088818"/>
    <lineage>
        <taxon>Eukaryota</taxon>
        <taxon>Viridiplantae</taxon>
        <taxon>Streptophyta</taxon>
        <taxon>Embryophyta</taxon>
        <taxon>Tracheophyta</taxon>
        <taxon>Spermatophyta</taxon>
        <taxon>Magnoliopsida</taxon>
        <taxon>Liliopsida</taxon>
        <taxon>Asparagales</taxon>
        <taxon>Orchidaceae</taxon>
        <taxon>Apostasioideae</taxon>
        <taxon>Apostasia</taxon>
    </lineage>
</organism>
<evidence type="ECO:0000313" key="3">
    <source>
        <dbReference type="Proteomes" id="UP000236161"/>
    </source>
</evidence>
<dbReference type="InterPro" id="IPR004314">
    <property type="entry name" value="Neprosin"/>
</dbReference>
<dbReference type="EMBL" id="KZ453728">
    <property type="protein sequence ID" value="PKA46911.1"/>
    <property type="molecule type" value="Genomic_DNA"/>
</dbReference>
<feature type="domain" description="Neprosin PEP catalytic" evidence="1">
    <location>
        <begin position="1"/>
        <end position="79"/>
    </location>
</feature>
<dbReference type="InterPro" id="IPR053168">
    <property type="entry name" value="Glutamic_endopeptidase"/>
</dbReference>
<gene>
    <name evidence="2" type="ORF">AXF42_Ash021587</name>
</gene>
<dbReference type="PROSITE" id="PS52045">
    <property type="entry name" value="NEPROSIN_PEP_CD"/>
    <property type="match status" value="1"/>
</dbReference>
<dbReference type="STRING" id="1088818.A0A2H9ZUD8"/>
<dbReference type="Proteomes" id="UP000236161">
    <property type="component" value="Unassembled WGS sequence"/>
</dbReference>
<reference evidence="2 3" key="1">
    <citation type="journal article" date="2017" name="Nature">
        <title>The Apostasia genome and the evolution of orchids.</title>
        <authorList>
            <person name="Zhang G.Q."/>
            <person name="Liu K.W."/>
            <person name="Li Z."/>
            <person name="Lohaus R."/>
            <person name="Hsiao Y.Y."/>
            <person name="Niu S.C."/>
            <person name="Wang J.Y."/>
            <person name="Lin Y.C."/>
            <person name="Xu Q."/>
            <person name="Chen L.J."/>
            <person name="Yoshida K."/>
            <person name="Fujiwara S."/>
            <person name="Wang Z.W."/>
            <person name="Zhang Y.Q."/>
            <person name="Mitsuda N."/>
            <person name="Wang M."/>
            <person name="Liu G.H."/>
            <person name="Pecoraro L."/>
            <person name="Huang H.X."/>
            <person name="Xiao X.J."/>
            <person name="Lin M."/>
            <person name="Wu X.Y."/>
            <person name="Wu W.L."/>
            <person name="Chen Y.Y."/>
            <person name="Chang S.B."/>
            <person name="Sakamoto S."/>
            <person name="Ohme-Takagi M."/>
            <person name="Yagi M."/>
            <person name="Zeng S.J."/>
            <person name="Shen C.Y."/>
            <person name="Yeh C.M."/>
            <person name="Luo Y.B."/>
            <person name="Tsai W.C."/>
            <person name="Van de Peer Y."/>
            <person name="Liu Z.J."/>
        </authorList>
    </citation>
    <scope>NUCLEOTIDE SEQUENCE [LARGE SCALE GENOMIC DNA]</scope>
    <source>
        <strain evidence="3">cv. Shenzhen</strain>
        <tissue evidence="2">Stem</tissue>
    </source>
</reference>
<accession>A0A2H9ZUD8</accession>
<protein>
    <recommendedName>
        <fullName evidence="1">Neprosin PEP catalytic domain-containing protein</fullName>
    </recommendedName>
</protein>
<dbReference type="PANTHER" id="PTHR31589:SF110">
    <property type="entry name" value="PROTEIN, PUTATIVE (DUF239)-RELATED"/>
    <property type="match status" value="1"/>
</dbReference>
<sequence>MKKNLQSDSYKETGCYNLLCSGFVQTTNKVALGAAIYPISMYDRRQFDITILIWKVAKPLFLTKLCMSHSYVQHKTINL</sequence>
<name>A0A2H9ZUD8_9ASPA</name>
<dbReference type="Pfam" id="PF03080">
    <property type="entry name" value="Neprosin"/>
    <property type="match status" value="1"/>
</dbReference>